<evidence type="ECO:0000313" key="2">
    <source>
        <dbReference type="Proteomes" id="UP000694389"/>
    </source>
</evidence>
<evidence type="ECO:0000313" key="1">
    <source>
        <dbReference type="Ensembl" id="ENSDLAP00005081021.1"/>
    </source>
</evidence>
<accession>A0A8P4KIV0</accession>
<dbReference type="Ensembl" id="ENSDLAT00005082378.1">
    <property type="protein sequence ID" value="ENSDLAP00005081021.1"/>
    <property type="gene ID" value="ENSDLAG00005028576.1"/>
</dbReference>
<keyword evidence="2" id="KW-1185">Reference proteome</keyword>
<dbReference type="Proteomes" id="UP000694389">
    <property type="component" value="Unassembled WGS sequence"/>
</dbReference>
<organism evidence="1 2">
    <name type="scientific">Dicentrarchus labrax</name>
    <name type="common">European seabass</name>
    <name type="synonym">Morone labrax</name>
    <dbReference type="NCBI Taxonomy" id="13489"/>
    <lineage>
        <taxon>Eukaryota</taxon>
        <taxon>Metazoa</taxon>
        <taxon>Chordata</taxon>
        <taxon>Craniata</taxon>
        <taxon>Vertebrata</taxon>
        <taxon>Euteleostomi</taxon>
        <taxon>Actinopterygii</taxon>
        <taxon>Neopterygii</taxon>
        <taxon>Teleostei</taxon>
        <taxon>Neoteleostei</taxon>
        <taxon>Acanthomorphata</taxon>
        <taxon>Eupercaria</taxon>
        <taxon>Moronidae</taxon>
        <taxon>Dicentrarchus</taxon>
    </lineage>
</organism>
<name>A0A8P4KIV0_DICLA</name>
<reference evidence="1" key="2">
    <citation type="submission" date="2025-09" db="UniProtKB">
        <authorList>
            <consortium name="Ensembl"/>
        </authorList>
    </citation>
    <scope>IDENTIFICATION</scope>
</reference>
<protein>
    <submittedName>
        <fullName evidence="1">Uncharacterized protein</fullName>
    </submittedName>
</protein>
<dbReference type="AlphaFoldDB" id="A0A8P4KIV0"/>
<sequence>MAPLKPSDVCLLYSMYGLKLSACVMGVSGEIWSSSTALTLPQLQSNGFESSGKIKLCHISIKPLQGEVIDAALDMAHFEVNSNTLHVA</sequence>
<proteinExistence type="predicted"/>
<reference evidence="1" key="1">
    <citation type="submission" date="2025-08" db="UniProtKB">
        <authorList>
            <consortium name="Ensembl"/>
        </authorList>
    </citation>
    <scope>IDENTIFICATION</scope>
</reference>